<sequence>MGDDQGCHYYEVCGARLTIADEMERRNAKLLGDAKAFNLQRVALEEEKANAIRGTLKAEEDLKALSVKLETLGKEKDYEIDRLRRREEGLLAEVERFRGLAAEEKKQCEDLTKDAKGAVSATEGALKAQLAILIPDFDIDQISFFKDIVDGKVVDPSD</sequence>
<protein>
    <submittedName>
        <fullName evidence="1">Uncharacterized protein</fullName>
    </submittedName>
</protein>
<name>A0ABU6UQI7_9FABA</name>
<accession>A0ABU6UQI7</accession>
<evidence type="ECO:0000313" key="1">
    <source>
        <dbReference type="EMBL" id="MED6162148.1"/>
    </source>
</evidence>
<organism evidence="1 2">
    <name type="scientific">Stylosanthes scabra</name>
    <dbReference type="NCBI Taxonomy" id="79078"/>
    <lineage>
        <taxon>Eukaryota</taxon>
        <taxon>Viridiplantae</taxon>
        <taxon>Streptophyta</taxon>
        <taxon>Embryophyta</taxon>
        <taxon>Tracheophyta</taxon>
        <taxon>Spermatophyta</taxon>
        <taxon>Magnoliopsida</taxon>
        <taxon>eudicotyledons</taxon>
        <taxon>Gunneridae</taxon>
        <taxon>Pentapetalae</taxon>
        <taxon>rosids</taxon>
        <taxon>fabids</taxon>
        <taxon>Fabales</taxon>
        <taxon>Fabaceae</taxon>
        <taxon>Papilionoideae</taxon>
        <taxon>50 kb inversion clade</taxon>
        <taxon>dalbergioids sensu lato</taxon>
        <taxon>Dalbergieae</taxon>
        <taxon>Pterocarpus clade</taxon>
        <taxon>Stylosanthes</taxon>
    </lineage>
</organism>
<keyword evidence="2" id="KW-1185">Reference proteome</keyword>
<dbReference type="Proteomes" id="UP001341840">
    <property type="component" value="Unassembled WGS sequence"/>
</dbReference>
<evidence type="ECO:0000313" key="2">
    <source>
        <dbReference type="Proteomes" id="UP001341840"/>
    </source>
</evidence>
<proteinExistence type="predicted"/>
<reference evidence="1 2" key="1">
    <citation type="journal article" date="2023" name="Plants (Basel)">
        <title>Bridging the Gap: Combining Genomics and Transcriptomics Approaches to Understand Stylosanthes scabra, an Orphan Legume from the Brazilian Caatinga.</title>
        <authorList>
            <person name="Ferreira-Neto J.R.C."/>
            <person name="da Silva M.D."/>
            <person name="Binneck E."/>
            <person name="de Melo N.F."/>
            <person name="da Silva R.H."/>
            <person name="de Melo A.L.T.M."/>
            <person name="Pandolfi V."/>
            <person name="Bustamante F.O."/>
            <person name="Brasileiro-Vidal A.C."/>
            <person name="Benko-Iseppon A.M."/>
        </authorList>
    </citation>
    <scope>NUCLEOTIDE SEQUENCE [LARGE SCALE GENOMIC DNA]</scope>
    <source>
        <tissue evidence="1">Leaves</tissue>
    </source>
</reference>
<dbReference type="EMBL" id="JASCZI010121537">
    <property type="protein sequence ID" value="MED6162148.1"/>
    <property type="molecule type" value="Genomic_DNA"/>
</dbReference>
<gene>
    <name evidence="1" type="ORF">PIB30_067595</name>
</gene>
<comment type="caution">
    <text evidence="1">The sequence shown here is derived from an EMBL/GenBank/DDBJ whole genome shotgun (WGS) entry which is preliminary data.</text>
</comment>